<gene>
    <name evidence="1" type="ORF">LMG26858_01938</name>
</gene>
<name>A0A6S7DJY9_9BURK</name>
<sequence>MEQITKNNSAMTETEQLLRTAADIAKRTFADPSEAAVLVLFKELCSERERMAWASEDRHGAAVH</sequence>
<protein>
    <submittedName>
        <fullName evidence="1">Uncharacterized protein</fullName>
    </submittedName>
</protein>
<dbReference type="RefSeq" id="WP_175206697.1">
    <property type="nucleotide sequence ID" value="NZ_CADILG010000010.1"/>
</dbReference>
<reference evidence="1 2" key="1">
    <citation type="submission" date="2020-04" db="EMBL/GenBank/DDBJ databases">
        <authorList>
            <person name="De Canck E."/>
        </authorList>
    </citation>
    <scope>NUCLEOTIDE SEQUENCE [LARGE SCALE GENOMIC DNA]</scope>
    <source>
        <strain evidence="1 2">LMG 26858</strain>
    </source>
</reference>
<evidence type="ECO:0000313" key="1">
    <source>
        <dbReference type="EMBL" id="CAB3855441.1"/>
    </source>
</evidence>
<dbReference type="EMBL" id="CADILG010000010">
    <property type="protein sequence ID" value="CAB3855441.1"/>
    <property type="molecule type" value="Genomic_DNA"/>
</dbReference>
<accession>A0A6S7DJY9</accession>
<organism evidence="1 2">
    <name type="scientific">Achromobacter anxifer</name>
    <dbReference type="NCBI Taxonomy" id="1287737"/>
    <lineage>
        <taxon>Bacteria</taxon>
        <taxon>Pseudomonadati</taxon>
        <taxon>Pseudomonadota</taxon>
        <taxon>Betaproteobacteria</taxon>
        <taxon>Burkholderiales</taxon>
        <taxon>Alcaligenaceae</taxon>
        <taxon>Achromobacter</taxon>
    </lineage>
</organism>
<proteinExistence type="predicted"/>
<keyword evidence="2" id="KW-1185">Reference proteome</keyword>
<evidence type="ECO:0000313" key="2">
    <source>
        <dbReference type="Proteomes" id="UP000494117"/>
    </source>
</evidence>
<dbReference type="AlphaFoldDB" id="A0A6S7DJY9"/>
<dbReference type="Proteomes" id="UP000494117">
    <property type="component" value="Unassembled WGS sequence"/>
</dbReference>